<keyword evidence="4 8" id="KW-0819">tRNA processing</keyword>
<evidence type="ECO:0000313" key="11">
    <source>
        <dbReference type="Proteomes" id="UP000014463"/>
    </source>
</evidence>
<feature type="binding site" evidence="8">
    <location>
        <begin position="25"/>
        <end position="30"/>
    </location>
    <ligand>
        <name>ATP</name>
        <dbReference type="ChEBI" id="CHEBI:30616"/>
    </ligand>
</feature>
<dbReference type="AlphaFoldDB" id="S2LAK7"/>
<accession>S2LAK7</accession>
<dbReference type="InterPro" id="IPR011063">
    <property type="entry name" value="TilS/TtcA_N"/>
</dbReference>
<comment type="domain">
    <text evidence="8">The N-terminal region contains the highly conserved SGGXDS motif, predicted to be a P-loop motif involved in ATP binding.</text>
</comment>
<dbReference type="SUPFAM" id="SSF56037">
    <property type="entry name" value="PheT/TilS domain"/>
    <property type="match status" value="1"/>
</dbReference>
<dbReference type="GO" id="GO:0005524">
    <property type="term" value="F:ATP binding"/>
    <property type="evidence" value="ECO:0007669"/>
    <property type="project" value="UniProtKB-UniRule"/>
</dbReference>
<dbReference type="InterPro" id="IPR012094">
    <property type="entry name" value="tRNA_Ile_lys_synt"/>
</dbReference>
<evidence type="ECO:0000256" key="6">
    <source>
        <dbReference type="ARBA" id="ARBA00022840"/>
    </source>
</evidence>
<dbReference type="PANTHER" id="PTHR43033:SF1">
    <property type="entry name" value="TRNA(ILE)-LYSIDINE SYNTHASE-RELATED"/>
    <property type="match status" value="1"/>
</dbReference>
<proteinExistence type="inferred from homology"/>
<evidence type="ECO:0000256" key="7">
    <source>
        <dbReference type="ARBA" id="ARBA00048539"/>
    </source>
</evidence>
<evidence type="ECO:0000256" key="3">
    <source>
        <dbReference type="ARBA" id="ARBA00022598"/>
    </source>
</evidence>
<dbReference type="EMBL" id="ASTJ01000030">
    <property type="protein sequence ID" value="EPC01736.1"/>
    <property type="molecule type" value="Genomic_DNA"/>
</dbReference>
<evidence type="ECO:0000256" key="2">
    <source>
        <dbReference type="ARBA" id="ARBA00022490"/>
    </source>
</evidence>
<dbReference type="eggNOG" id="COG0037">
    <property type="taxonomic scope" value="Bacteria"/>
</dbReference>
<dbReference type="InterPro" id="IPR014729">
    <property type="entry name" value="Rossmann-like_a/b/a_fold"/>
</dbReference>
<sequence>MSPQALIEHALAETPPGRPVWIALSGGLDSSLLLTLTIRAAHDQARPVYALHVNHGLQASAGEFERHCQVLCSRLGVPLFIERVAVATGRGLGWEGAAREARYAAFAKRVPAGDVLWLAQHRKDQAETFLLAALRGSGIRGLAAMPGARVWQGRYLVRPWLDVPREELETEAVRRGLVWVEDPSNVDVGLDRNFLRHQVLPLLESRWPTAEASLAQTATWAGEADALLAELASHDLSLAGGEPGCLPLSCLASLSLPRQRLLIRHCCEHLELTMPPASRLATLIGQLEARRDARVHVNWIGGEARVWRGRLYLQVPTEDLPNDWQRQWDGRTVLQTPAGQLAMVLEKESGGDASLILRPRRGGECLHLPRRGRRDLKRLLQEYGVPPWQRARLLVVWHGDQVVAVLGEELPGGGITNAGWRLFPAKARSSIGNRPHVDTPPPAQDH</sequence>
<evidence type="ECO:0000313" key="10">
    <source>
        <dbReference type="EMBL" id="EPC01736.1"/>
    </source>
</evidence>
<dbReference type="STRING" id="1121939.L861_21145"/>
<comment type="caution">
    <text evidence="10">The sequence shown here is derived from an EMBL/GenBank/DDBJ whole genome shotgun (WGS) entry which is preliminary data.</text>
</comment>
<dbReference type="PANTHER" id="PTHR43033">
    <property type="entry name" value="TRNA(ILE)-LYSIDINE SYNTHASE-RELATED"/>
    <property type="match status" value="1"/>
</dbReference>
<dbReference type="NCBIfam" id="TIGR02433">
    <property type="entry name" value="lysidine_TilS_C"/>
    <property type="match status" value="1"/>
</dbReference>
<dbReference type="InterPro" id="IPR012796">
    <property type="entry name" value="Lysidine-tRNA-synth_C"/>
</dbReference>
<comment type="catalytic activity">
    <reaction evidence="7 8">
        <text>cytidine(34) in tRNA(Ile2) + L-lysine + ATP = lysidine(34) in tRNA(Ile2) + AMP + diphosphate + H(+)</text>
        <dbReference type="Rhea" id="RHEA:43744"/>
        <dbReference type="Rhea" id="RHEA-COMP:10625"/>
        <dbReference type="Rhea" id="RHEA-COMP:10670"/>
        <dbReference type="ChEBI" id="CHEBI:15378"/>
        <dbReference type="ChEBI" id="CHEBI:30616"/>
        <dbReference type="ChEBI" id="CHEBI:32551"/>
        <dbReference type="ChEBI" id="CHEBI:33019"/>
        <dbReference type="ChEBI" id="CHEBI:82748"/>
        <dbReference type="ChEBI" id="CHEBI:83665"/>
        <dbReference type="ChEBI" id="CHEBI:456215"/>
        <dbReference type="EC" id="6.3.4.19"/>
    </reaction>
</comment>
<feature type="domain" description="Lysidine-tRNA(Ile) synthetase C-terminal" evidence="9">
    <location>
        <begin position="355"/>
        <end position="425"/>
    </location>
</feature>
<evidence type="ECO:0000256" key="8">
    <source>
        <dbReference type="HAMAP-Rule" id="MF_01161"/>
    </source>
</evidence>
<keyword evidence="5 8" id="KW-0547">Nucleotide-binding</keyword>
<dbReference type="Pfam" id="PF09179">
    <property type="entry name" value="TilS"/>
    <property type="match status" value="1"/>
</dbReference>
<dbReference type="InterPro" id="IPR012795">
    <property type="entry name" value="tRNA_Ile_lys_synt_N"/>
</dbReference>
<dbReference type="Gene3D" id="1.20.59.20">
    <property type="match status" value="1"/>
</dbReference>
<organism evidence="10 11">
    <name type="scientific">Litchfieldella anticariensis (strain DSM 16096 / CECT 5854 / CIP 108499 / LMG 22089 / FP35)</name>
    <name type="common">Halomonas anticariensis</name>
    <dbReference type="NCBI Taxonomy" id="1121939"/>
    <lineage>
        <taxon>Bacteria</taxon>
        <taxon>Pseudomonadati</taxon>
        <taxon>Pseudomonadota</taxon>
        <taxon>Gammaproteobacteria</taxon>
        <taxon>Oceanospirillales</taxon>
        <taxon>Halomonadaceae</taxon>
        <taxon>Litchfieldella</taxon>
    </lineage>
</organism>
<comment type="function">
    <text evidence="8">Ligates lysine onto the cytidine present at position 34 of the AUA codon-specific tRNA(Ile) that contains the anticodon CAU, in an ATP-dependent manner. Cytidine is converted to lysidine, thus changing the amino acid specificity of the tRNA from methionine to isoleucine.</text>
</comment>
<keyword evidence="3 8" id="KW-0436">Ligase</keyword>
<comment type="subcellular location">
    <subcellularLocation>
        <location evidence="1 8">Cytoplasm</location>
    </subcellularLocation>
</comment>
<dbReference type="EC" id="6.3.4.19" evidence="8"/>
<dbReference type="SMART" id="SM00977">
    <property type="entry name" value="TilS_C"/>
    <property type="match status" value="1"/>
</dbReference>
<evidence type="ECO:0000256" key="1">
    <source>
        <dbReference type="ARBA" id="ARBA00004496"/>
    </source>
</evidence>
<evidence type="ECO:0000259" key="9">
    <source>
        <dbReference type="SMART" id="SM00977"/>
    </source>
</evidence>
<dbReference type="GO" id="GO:0032267">
    <property type="term" value="F:tRNA(Ile)-lysidine synthase activity"/>
    <property type="evidence" value="ECO:0007669"/>
    <property type="project" value="UniProtKB-EC"/>
</dbReference>
<dbReference type="CDD" id="cd01992">
    <property type="entry name" value="TilS_N"/>
    <property type="match status" value="1"/>
</dbReference>
<dbReference type="InterPro" id="IPR015262">
    <property type="entry name" value="tRNA_Ile_lys_synt_subst-bd"/>
</dbReference>
<dbReference type="GO" id="GO:0005737">
    <property type="term" value="C:cytoplasm"/>
    <property type="evidence" value="ECO:0007669"/>
    <property type="project" value="UniProtKB-SubCell"/>
</dbReference>
<dbReference type="Gene3D" id="3.40.50.620">
    <property type="entry name" value="HUPs"/>
    <property type="match status" value="1"/>
</dbReference>
<keyword evidence="11" id="KW-1185">Reference proteome</keyword>
<comment type="similarity">
    <text evidence="8">Belongs to the tRNA(Ile)-lysidine synthase family.</text>
</comment>
<dbReference type="SUPFAM" id="SSF82829">
    <property type="entry name" value="MesJ substrate recognition domain-like"/>
    <property type="match status" value="1"/>
</dbReference>
<dbReference type="Proteomes" id="UP000014463">
    <property type="component" value="Unassembled WGS sequence"/>
</dbReference>
<keyword evidence="6 8" id="KW-0067">ATP-binding</keyword>
<gene>
    <name evidence="8" type="primary">tilS</name>
    <name evidence="10" type="ORF">L861_21145</name>
</gene>
<dbReference type="RefSeq" id="WP_016417331.1">
    <property type="nucleotide sequence ID" value="NZ_KE332391.1"/>
</dbReference>
<dbReference type="Pfam" id="PF01171">
    <property type="entry name" value="ATP_bind_3"/>
    <property type="match status" value="1"/>
</dbReference>
<reference evidence="10 11" key="1">
    <citation type="journal article" date="2013" name="Genome Announc.">
        <title>Draft genome sequence of the moderately halophilic gammaproteobacterium Halomonas anticariensis FP35.</title>
        <authorList>
            <person name="Tahrioui A."/>
            <person name="Quesada E."/>
            <person name="Llamas I."/>
        </authorList>
    </citation>
    <scope>NUCLEOTIDE SEQUENCE [LARGE SCALE GENOMIC DNA]</scope>
    <source>
        <strain evidence="11">DSM 16096 / CECT 5854 / LMG 22089 / FP35</strain>
    </source>
</reference>
<evidence type="ECO:0000256" key="4">
    <source>
        <dbReference type="ARBA" id="ARBA00022694"/>
    </source>
</evidence>
<dbReference type="Pfam" id="PF11734">
    <property type="entry name" value="TilS_C"/>
    <property type="match status" value="1"/>
</dbReference>
<dbReference type="SUPFAM" id="SSF52402">
    <property type="entry name" value="Adenine nucleotide alpha hydrolases-like"/>
    <property type="match status" value="1"/>
</dbReference>
<dbReference type="GO" id="GO:0006400">
    <property type="term" value="P:tRNA modification"/>
    <property type="evidence" value="ECO:0007669"/>
    <property type="project" value="UniProtKB-UniRule"/>
</dbReference>
<protein>
    <recommendedName>
        <fullName evidence="8">tRNA(Ile)-lysidine synthase</fullName>
        <ecNumber evidence="8">6.3.4.19</ecNumber>
    </recommendedName>
    <alternativeName>
        <fullName evidence="8">tRNA(Ile)-2-lysyl-cytidine synthase</fullName>
    </alternativeName>
    <alternativeName>
        <fullName evidence="8">tRNA(Ile)-lysidine synthetase</fullName>
    </alternativeName>
</protein>
<name>S2LAK7_LITA3</name>
<dbReference type="OrthoDB" id="9807403at2"/>
<keyword evidence="2 8" id="KW-0963">Cytoplasm</keyword>
<dbReference type="NCBIfam" id="TIGR02432">
    <property type="entry name" value="lysidine_TilS_N"/>
    <property type="match status" value="1"/>
</dbReference>
<dbReference type="HAMAP" id="MF_01161">
    <property type="entry name" value="tRNA_Ile_lys_synt"/>
    <property type="match status" value="1"/>
</dbReference>
<evidence type="ECO:0000256" key="5">
    <source>
        <dbReference type="ARBA" id="ARBA00022741"/>
    </source>
</evidence>